<evidence type="ECO:0000313" key="1">
    <source>
        <dbReference type="EMBL" id="QHT76890.1"/>
    </source>
</evidence>
<proteinExistence type="predicted"/>
<dbReference type="SUPFAM" id="SSF47895">
    <property type="entry name" value="Transducin (alpha subunit), insertion domain"/>
    <property type="match status" value="1"/>
</dbReference>
<reference evidence="1" key="1">
    <citation type="journal article" date="2020" name="Nature">
        <title>Giant virus diversity and host interactions through global metagenomics.</title>
        <authorList>
            <person name="Schulz F."/>
            <person name="Roux S."/>
            <person name="Paez-Espino D."/>
            <person name="Jungbluth S."/>
            <person name="Walsh D.A."/>
            <person name="Denef V.J."/>
            <person name="McMahon K.D."/>
            <person name="Konstantinidis K.T."/>
            <person name="Eloe-Fadrosh E.A."/>
            <person name="Kyrpides N.C."/>
            <person name="Woyke T."/>
        </authorList>
    </citation>
    <scope>NUCLEOTIDE SEQUENCE</scope>
    <source>
        <strain evidence="1">GVMAG-M-3300023179-82</strain>
    </source>
</reference>
<dbReference type="EMBL" id="MN739905">
    <property type="protein sequence ID" value="QHT76890.1"/>
    <property type="molecule type" value="Genomic_DNA"/>
</dbReference>
<protein>
    <submittedName>
        <fullName evidence="1">Uncharacterized protein</fullName>
    </submittedName>
</protein>
<accession>A0A6C0H947</accession>
<name>A0A6C0H947_9ZZZZ</name>
<dbReference type="InterPro" id="IPR011025">
    <property type="entry name" value="GproteinA_insert"/>
</dbReference>
<dbReference type="AlphaFoldDB" id="A0A6C0H947"/>
<organism evidence="1">
    <name type="scientific">viral metagenome</name>
    <dbReference type="NCBI Taxonomy" id="1070528"/>
    <lineage>
        <taxon>unclassified sequences</taxon>
        <taxon>metagenomes</taxon>
        <taxon>organismal metagenomes</taxon>
    </lineage>
</organism>
<dbReference type="GO" id="GO:0007165">
    <property type="term" value="P:signal transduction"/>
    <property type="evidence" value="ECO:0007669"/>
    <property type="project" value="InterPro"/>
</dbReference>
<sequence>MIYKYIGKYIYILYMDDTTENTHKVIYEQITQEIQNILVNKQMIKINIEDININDTIYIIYMPYSQRYIYLLHPKYGTVISIDNNNIIIKNINNETENMLHDNISYFGDSLGYEYIIYKII</sequence>